<gene>
    <name evidence="3" type="ORF">D1223_00590</name>
</gene>
<organism evidence="3 4">
    <name type="scientific">Henriciella mobilis</name>
    <dbReference type="NCBI Taxonomy" id="2305467"/>
    <lineage>
        <taxon>Bacteria</taxon>
        <taxon>Pseudomonadati</taxon>
        <taxon>Pseudomonadota</taxon>
        <taxon>Alphaproteobacteria</taxon>
        <taxon>Hyphomonadales</taxon>
        <taxon>Hyphomonadaceae</taxon>
        <taxon>Henriciella</taxon>
    </lineage>
</organism>
<dbReference type="InterPro" id="IPR019027">
    <property type="entry name" value="Pilus_biogenesis_CpaD-related"/>
</dbReference>
<feature type="signal peptide" evidence="2">
    <location>
        <begin position="1"/>
        <end position="20"/>
    </location>
</feature>
<evidence type="ECO:0000256" key="1">
    <source>
        <dbReference type="SAM" id="MobiDB-lite"/>
    </source>
</evidence>
<sequence length="235" mass="25113">MRTLKKIVAACGLGSAILLAGCSSVEPNGPVPVEYLSGTTLDRHQIRVAERTAYLEVKLNVLDSHLRLEEKAKIQAFVRDYISRGHGPLIMSLPKNHGNEELAVKAVAEAREIAWSAGVDYEEIRGSAYDAGGSNTAPIVLAFKAYDAIAPDCPQRSTIDFSDATSNNDLPTLGCSVRANMAAMIADPVDLLGQRPLDESDLARRTAQLELYRNGESTTAARGESESGAVSTAVN</sequence>
<dbReference type="AlphaFoldDB" id="A0A399RR68"/>
<keyword evidence="4" id="KW-1185">Reference proteome</keyword>
<dbReference type="RefSeq" id="WP_119374478.1">
    <property type="nucleotide sequence ID" value="NZ_QWFX01000005.1"/>
</dbReference>
<accession>A0A399RR68</accession>
<protein>
    <recommendedName>
        <fullName evidence="5">Pilus assembly protein CpaD</fullName>
    </recommendedName>
</protein>
<comment type="caution">
    <text evidence="3">The sequence shown here is derived from an EMBL/GenBank/DDBJ whole genome shotgun (WGS) entry which is preliminary data.</text>
</comment>
<dbReference type="PROSITE" id="PS51257">
    <property type="entry name" value="PROKAR_LIPOPROTEIN"/>
    <property type="match status" value="1"/>
</dbReference>
<proteinExistence type="predicted"/>
<name>A0A399RR68_9PROT</name>
<dbReference type="Proteomes" id="UP000266385">
    <property type="component" value="Unassembled WGS sequence"/>
</dbReference>
<dbReference type="Pfam" id="PF09476">
    <property type="entry name" value="Pilus_CpaD"/>
    <property type="match status" value="1"/>
</dbReference>
<evidence type="ECO:0008006" key="5">
    <source>
        <dbReference type="Google" id="ProtNLM"/>
    </source>
</evidence>
<feature type="region of interest" description="Disordered" evidence="1">
    <location>
        <begin position="214"/>
        <end position="235"/>
    </location>
</feature>
<feature type="chain" id="PRO_5017425017" description="Pilus assembly protein CpaD" evidence="2">
    <location>
        <begin position="21"/>
        <end position="235"/>
    </location>
</feature>
<keyword evidence="2" id="KW-0732">Signal</keyword>
<dbReference type="EMBL" id="QWFX01000005">
    <property type="protein sequence ID" value="RIJ32397.1"/>
    <property type="molecule type" value="Genomic_DNA"/>
</dbReference>
<evidence type="ECO:0000313" key="4">
    <source>
        <dbReference type="Proteomes" id="UP000266385"/>
    </source>
</evidence>
<evidence type="ECO:0000256" key="2">
    <source>
        <dbReference type="SAM" id="SignalP"/>
    </source>
</evidence>
<dbReference type="OrthoDB" id="9802674at2"/>
<evidence type="ECO:0000313" key="3">
    <source>
        <dbReference type="EMBL" id="RIJ32397.1"/>
    </source>
</evidence>
<reference evidence="3 4" key="1">
    <citation type="submission" date="2018-08" db="EMBL/GenBank/DDBJ databases">
        <title>Henriciella mobilis sp. nov., isolated from seawater.</title>
        <authorList>
            <person name="Cheng H."/>
            <person name="Wu Y.-H."/>
            <person name="Xu X.-W."/>
            <person name="Guo L.-L."/>
        </authorList>
    </citation>
    <scope>NUCLEOTIDE SEQUENCE [LARGE SCALE GENOMIC DNA]</scope>
    <source>
        <strain evidence="3 4">JN25</strain>
    </source>
</reference>